<accession>W3XEK9</accession>
<organism evidence="3 4">
    <name type="scientific">Pestalotiopsis fici (strain W106-1 / CGMCC3.15140)</name>
    <dbReference type="NCBI Taxonomy" id="1229662"/>
    <lineage>
        <taxon>Eukaryota</taxon>
        <taxon>Fungi</taxon>
        <taxon>Dikarya</taxon>
        <taxon>Ascomycota</taxon>
        <taxon>Pezizomycotina</taxon>
        <taxon>Sordariomycetes</taxon>
        <taxon>Xylariomycetidae</taxon>
        <taxon>Amphisphaeriales</taxon>
        <taxon>Sporocadaceae</taxon>
        <taxon>Pestalotiopsis</taxon>
    </lineage>
</organism>
<dbReference type="AlphaFoldDB" id="W3XEK9"/>
<dbReference type="InParanoid" id="W3XEK9"/>
<protein>
    <recommendedName>
        <fullName evidence="2">Amidase domain-containing protein</fullName>
    </recommendedName>
</protein>
<reference evidence="4" key="1">
    <citation type="journal article" date="2015" name="BMC Genomics">
        <title>Genomic and transcriptomic analysis of the endophytic fungus Pestalotiopsis fici reveals its lifestyle and high potential for synthesis of natural products.</title>
        <authorList>
            <person name="Wang X."/>
            <person name="Zhang X."/>
            <person name="Liu L."/>
            <person name="Xiang M."/>
            <person name="Wang W."/>
            <person name="Sun X."/>
            <person name="Che Y."/>
            <person name="Guo L."/>
            <person name="Liu G."/>
            <person name="Guo L."/>
            <person name="Wang C."/>
            <person name="Yin W.B."/>
            <person name="Stadler M."/>
            <person name="Zhang X."/>
            <person name="Liu X."/>
        </authorList>
    </citation>
    <scope>NUCLEOTIDE SEQUENCE [LARGE SCALE GENOMIC DNA]</scope>
    <source>
        <strain evidence="4">W106-1 / CGMCC3.15140</strain>
    </source>
</reference>
<sequence>MEPWQLTATEALAKFKDGSLTVEDYAKSLLARIEKRDEAVKAWAYLNPELVIEQAKKLDQVPPEKRGPLHGVAIAVKDVIYTKDMPTQFNSPIYEGDAPKVDAASILTLRHAGALILGKTTTTEFASTLYGGKTSNAHDPSRTPGGSSSGSGAAVGDFQAPIGLGTQTGGSTIRPGSFNGIYAFKPTWNSISREGQKIYSLLFDTLGLYARSVEDLELLADVFALEDDEPAAGAPFEVKGAKFAVVKTTAWDQAGPGTRAAMELGAKLLRDHGAEVEEIELPPEFNEAPEFHRILLHSEGRVSYLPEYKTAKDKLHPFLCGHVENEHKISRAAQLKAFDGMAALRPKIDAIAGRYAAILTPSVPDVAPVGLYSTGSASFNSIWTGFHTPVTNIPGFKGEADMPIGLSLVAPRYHDRHLLAVSKAVGKIFESEGGWERKNL</sequence>
<dbReference type="STRING" id="1229662.W3XEK9"/>
<dbReference type="PANTHER" id="PTHR42678">
    <property type="entry name" value="AMIDASE"/>
    <property type="match status" value="1"/>
</dbReference>
<gene>
    <name evidence="3" type="ORF">PFICI_02563</name>
</gene>
<dbReference type="Gene3D" id="3.90.1300.10">
    <property type="entry name" value="Amidase signature (AS) domain"/>
    <property type="match status" value="1"/>
</dbReference>
<evidence type="ECO:0000313" key="3">
    <source>
        <dbReference type="EMBL" id="ETS84538.1"/>
    </source>
</evidence>
<dbReference type="InterPro" id="IPR023631">
    <property type="entry name" value="Amidase_dom"/>
</dbReference>
<evidence type="ECO:0000259" key="2">
    <source>
        <dbReference type="Pfam" id="PF01425"/>
    </source>
</evidence>
<keyword evidence="4" id="KW-1185">Reference proteome</keyword>
<dbReference type="Pfam" id="PF01425">
    <property type="entry name" value="Amidase"/>
    <property type="match status" value="1"/>
</dbReference>
<dbReference type="SUPFAM" id="SSF75304">
    <property type="entry name" value="Amidase signature (AS) enzymes"/>
    <property type="match status" value="1"/>
</dbReference>
<dbReference type="KEGG" id="pfy:PFICI_02563"/>
<dbReference type="EMBL" id="KI912110">
    <property type="protein sequence ID" value="ETS84538.1"/>
    <property type="molecule type" value="Genomic_DNA"/>
</dbReference>
<evidence type="ECO:0000313" key="4">
    <source>
        <dbReference type="Proteomes" id="UP000030651"/>
    </source>
</evidence>
<dbReference type="PANTHER" id="PTHR42678:SF2">
    <property type="entry name" value="AMIDASE FAMILY PROTEIN (AFU_ORTHOLOGUE AFUA_6G14410)"/>
    <property type="match status" value="1"/>
</dbReference>
<dbReference type="HOGENOM" id="CLU_009600_0_0_1"/>
<dbReference type="InterPro" id="IPR036928">
    <property type="entry name" value="AS_sf"/>
</dbReference>
<dbReference type="GeneID" id="19267576"/>
<evidence type="ECO:0000256" key="1">
    <source>
        <dbReference type="SAM" id="MobiDB-lite"/>
    </source>
</evidence>
<feature type="domain" description="Amidase" evidence="2">
    <location>
        <begin position="27"/>
        <end position="419"/>
    </location>
</feature>
<dbReference type="OrthoDB" id="6428749at2759"/>
<dbReference type="OMA" id="TEFAYFE"/>
<name>W3XEK9_PESFW</name>
<dbReference type="RefSeq" id="XP_007829335.1">
    <property type="nucleotide sequence ID" value="XM_007831144.1"/>
</dbReference>
<feature type="region of interest" description="Disordered" evidence="1">
    <location>
        <begin position="133"/>
        <end position="152"/>
    </location>
</feature>
<proteinExistence type="predicted"/>
<dbReference type="Proteomes" id="UP000030651">
    <property type="component" value="Unassembled WGS sequence"/>
</dbReference>
<dbReference type="eggNOG" id="KOG1211">
    <property type="taxonomic scope" value="Eukaryota"/>
</dbReference>